<evidence type="ECO:0000256" key="2">
    <source>
        <dbReference type="ARBA" id="ARBA00022679"/>
    </source>
</evidence>
<sequence length="423" mass="43681">MSRFVVVADDLTGSCDAGHEFARRGYDTRVVLSPQSDRRSQGDVSVYDTASRYVVPADAAECVRTVLEGSDSPVVYKKVDSTLRGNVRAEVEAATRAVSPDLVVVAPAFPANGRVTACGYHLVDGQLVTESPPGGDEERPPTHDSLPAFFASSEYPVERVGVEAVSRGVTAVREAFESSCSTEEPVVVACDAVTDGHLETLATAADDFSGRCLYVGSGGLARHVVVPGRPSGSDSSVDENRSVVGVSGSVAPETLEQVTAVSKDRRRQLDLETAVTDPSTAGGDLASRGGAVAAEYGGVLLHSAETRDDVDRATVAGERADVDGSTVRRRVSTALAIGAAEVAKDGHASNLFLTGGATARAVLETLDATALRMAGEEVASGIPLATVEGGPADGVTAVTKAGGFGSERVIIKSLARLGLPDER</sequence>
<dbReference type="Pfam" id="PF17042">
    <property type="entry name" value="NBD_C"/>
    <property type="match status" value="1"/>
</dbReference>
<dbReference type="InterPro" id="IPR031475">
    <property type="entry name" value="NBD_C"/>
</dbReference>
<reference evidence="9 10" key="1">
    <citation type="journal article" date="2019" name="Int. J. Syst. Evol. Microbiol.">
        <title>The Global Catalogue of Microorganisms (GCM) 10K type strain sequencing project: providing services to taxonomists for standard genome sequencing and annotation.</title>
        <authorList>
            <consortium name="The Broad Institute Genomics Platform"/>
            <consortium name="The Broad Institute Genome Sequencing Center for Infectious Disease"/>
            <person name="Wu L."/>
            <person name="Ma J."/>
        </authorList>
    </citation>
    <scope>NUCLEOTIDE SEQUENCE [LARGE SCALE GENOMIC DNA]</scope>
    <source>
        <strain evidence="9 10">CGMCC 1.12553</strain>
    </source>
</reference>
<organism evidence="9 10">
    <name type="scientific">Halobium salinum</name>
    <dbReference type="NCBI Taxonomy" id="1364940"/>
    <lineage>
        <taxon>Archaea</taxon>
        <taxon>Methanobacteriati</taxon>
        <taxon>Methanobacteriota</taxon>
        <taxon>Stenosarchaea group</taxon>
        <taxon>Halobacteria</taxon>
        <taxon>Halobacteriales</taxon>
        <taxon>Haloferacaceae</taxon>
        <taxon>Halobium</taxon>
    </lineage>
</organism>
<dbReference type="EMBL" id="JBHSDS010000017">
    <property type="protein sequence ID" value="MFC4360544.1"/>
    <property type="molecule type" value="Genomic_DNA"/>
</dbReference>
<evidence type="ECO:0000256" key="1">
    <source>
        <dbReference type="ARBA" id="ARBA00005715"/>
    </source>
</evidence>
<evidence type="ECO:0000256" key="6">
    <source>
        <dbReference type="ARBA" id="ARBA00023277"/>
    </source>
</evidence>
<comment type="similarity">
    <text evidence="1">Belongs to the four-carbon acid sugar kinase family.</text>
</comment>
<evidence type="ECO:0000256" key="4">
    <source>
        <dbReference type="ARBA" id="ARBA00022777"/>
    </source>
</evidence>
<comment type="caution">
    <text evidence="9">The sequence shown here is derived from an EMBL/GenBank/DDBJ whole genome shotgun (WGS) entry which is preliminary data.</text>
</comment>
<dbReference type="AlphaFoldDB" id="A0ABD5PJI2"/>
<dbReference type="GO" id="GO:0005524">
    <property type="term" value="F:ATP binding"/>
    <property type="evidence" value="ECO:0007669"/>
    <property type="project" value="UniProtKB-KW"/>
</dbReference>
<dbReference type="RefSeq" id="WP_267620821.1">
    <property type="nucleotide sequence ID" value="NZ_JAODIW010000005.1"/>
</dbReference>
<dbReference type="InterPro" id="IPR042213">
    <property type="entry name" value="NBD_C_sf"/>
</dbReference>
<dbReference type="EC" id="2.7.1.-" evidence="9"/>
<protein>
    <submittedName>
        <fullName evidence="9">Four-carbon acid sugar kinase family protein</fullName>
        <ecNumber evidence="9">2.7.1.-</ecNumber>
    </submittedName>
</protein>
<dbReference type="Pfam" id="PF07005">
    <property type="entry name" value="SBD_N"/>
    <property type="match status" value="1"/>
</dbReference>
<keyword evidence="6" id="KW-0119">Carbohydrate metabolism</keyword>
<dbReference type="Gene3D" id="3.40.50.10840">
    <property type="entry name" value="Putative sugar-binding, N-terminal domain"/>
    <property type="match status" value="1"/>
</dbReference>
<evidence type="ECO:0000313" key="10">
    <source>
        <dbReference type="Proteomes" id="UP001595921"/>
    </source>
</evidence>
<dbReference type="GO" id="GO:0016301">
    <property type="term" value="F:kinase activity"/>
    <property type="evidence" value="ECO:0007669"/>
    <property type="project" value="UniProtKB-KW"/>
</dbReference>
<keyword evidence="2 9" id="KW-0808">Transferase</keyword>
<evidence type="ECO:0000259" key="7">
    <source>
        <dbReference type="Pfam" id="PF07005"/>
    </source>
</evidence>
<dbReference type="Proteomes" id="UP001595921">
    <property type="component" value="Unassembled WGS sequence"/>
</dbReference>
<evidence type="ECO:0000313" key="9">
    <source>
        <dbReference type="EMBL" id="MFC4360544.1"/>
    </source>
</evidence>
<keyword evidence="4 9" id="KW-0418">Kinase</keyword>
<proteinExistence type="inferred from homology"/>
<feature type="domain" description="Four-carbon acid sugar kinase nucleotide binding" evidence="8">
    <location>
        <begin position="245"/>
        <end position="409"/>
    </location>
</feature>
<name>A0ABD5PJI2_9EURY</name>
<evidence type="ECO:0000259" key="8">
    <source>
        <dbReference type="Pfam" id="PF17042"/>
    </source>
</evidence>
<gene>
    <name evidence="9" type="ORF">ACFO0N_21565</name>
</gene>
<dbReference type="InterPro" id="IPR010737">
    <property type="entry name" value="4-carb_acid_sugar_kinase_N"/>
</dbReference>
<dbReference type="SUPFAM" id="SSF142764">
    <property type="entry name" value="YgbK-like"/>
    <property type="match status" value="1"/>
</dbReference>
<keyword evidence="3" id="KW-0547">Nucleotide-binding</keyword>
<accession>A0ABD5PJI2</accession>
<evidence type="ECO:0000256" key="3">
    <source>
        <dbReference type="ARBA" id="ARBA00022741"/>
    </source>
</evidence>
<dbReference type="Gene3D" id="3.40.980.20">
    <property type="entry name" value="Four-carbon acid sugar kinase, nucleotide binding domain"/>
    <property type="match status" value="1"/>
</dbReference>
<dbReference type="InterPro" id="IPR037051">
    <property type="entry name" value="4-carb_acid_sugar_kinase_N_sf"/>
</dbReference>
<feature type="domain" description="Four-carbon acid sugar kinase N-terminal" evidence="7">
    <location>
        <begin position="5"/>
        <end position="223"/>
    </location>
</feature>
<keyword evidence="5" id="KW-0067">ATP-binding</keyword>
<keyword evidence="10" id="KW-1185">Reference proteome</keyword>
<evidence type="ECO:0000256" key="5">
    <source>
        <dbReference type="ARBA" id="ARBA00022840"/>
    </source>
</evidence>